<gene>
    <name evidence="5" type="primary">rbm42</name>
    <name evidence="5" type="ORF">A0J61_00569</name>
</gene>
<dbReference type="Gene3D" id="3.30.70.330">
    <property type="match status" value="1"/>
</dbReference>
<feature type="compositionally biased region" description="Polar residues" evidence="3">
    <location>
        <begin position="193"/>
        <end position="208"/>
    </location>
</feature>
<dbReference type="STRING" id="101091.A0A1C7NQJ2"/>
<dbReference type="PANTHER" id="PTHR47640">
    <property type="entry name" value="TRNA SELENOCYSTEINE 1-ASSOCIATED PROTEIN 1-RELATED-RELATED"/>
    <property type="match status" value="1"/>
</dbReference>
<dbReference type="Proteomes" id="UP000093000">
    <property type="component" value="Unassembled WGS sequence"/>
</dbReference>
<sequence>MSDEKERQETTNEIEKQEQEQEHYAAEEYAVNDYAPPVEYTVPKGYYDDNGNFVEYSEYDYTADQNYTDPNQYYYGQDYTSYADPNYNYDYYYDQSAYDTSDAKVTDVLPSTTPSVTATPTATPPVSTPTTNTYYGNSTTGANATTTYGYNNSNTNHLPINAPVGAKVYYPSTANANNPVGPVIITKSGYAGPTSSTLGSPAPTSSSADDGKKGKNKKKKNIVRAAGGEVWEDNTLSDWDENDFRLFAGDLGNEVTEELLYKTFSKYPSLVRTRVVRDSRTMKTKGYGFISFKDPDDFVRAWREMNGKYVGNRPIKLRKSNWKERNIDVKQKKEKERFGPYTKPLK</sequence>
<evidence type="ECO:0000313" key="6">
    <source>
        <dbReference type="Proteomes" id="UP000093000"/>
    </source>
</evidence>
<dbReference type="InterPro" id="IPR034215">
    <property type="entry name" value="RBM42_RRM"/>
</dbReference>
<dbReference type="Pfam" id="PF00076">
    <property type="entry name" value="RRM_1"/>
    <property type="match status" value="1"/>
</dbReference>
<name>A0A1C7NQJ2_9FUNG</name>
<dbReference type="AlphaFoldDB" id="A0A1C7NQJ2"/>
<evidence type="ECO:0000256" key="2">
    <source>
        <dbReference type="PROSITE-ProRule" id="PRU00176"/>
    </source>
</evidence>
<dbReference type="SUPFAM" id="SSF54928">
    <property type="entry name" value="RNA-binding domain, RBD"/>
    <property type="match status" value="1"/>
</dbReference>
<feature type="region of interest" description="Disordered" evidence="3">
    <location>
        <begin position="1"/>
        <end position="22"/>
    </location>
</feature>
<organism evidence="5 6">
    <name type="scientific">Choanephora cucurbitarum</name>
    <dbReference type="NCBI Taxonomy" id="101091"/>
    <lineage>
        <taxon>Eukaryota</taxon>
        <taxon>Fungi</taxon>
        <taxon>Fungi incertae sedis</taxon>
        <taxon>Mucoromycota</taxon>
        <taxon>Mucoromycotina</taxon>
        <taxon>Mucoromycetes</taxon>
        <taxon>Mucorales</taxon>
        <taxon>Mucorineae</taxon>
        <taxon>Choanephoraceae</taxon>
        <taxon>Choanephoroideae</taxon>
        <taxon>Choanephora</taxon>
    </lineage>
</organism>
<dbReference type="InterPro" id="IPR050825">
    <property type="entry name" value="RBM42_RBP45_47-like"/>
</dbReference>
<dbReference type="PANTHER" id="PTHR47640:SF11">
    <property type="entry name" value="RNA-BINDING PROTEIN 42"/>
    <property type="match status" value="1"/>
</dbReference>
<dbReference type="GO" id="GO:0003729">
    <property type="term" value="F:mRNA binding"/>
    <property type="evidence" value="ECO:0007669"/>
    <property type="project" value="InterPro"/>
</dbReference>
<protein>
    <submittedName>
        <fullName evidence="5">RNA-binding protein 42</fullName>
    </submittedName>
</protein>
<comment type="caution">
    <text evidence="5">The sequence shown here is derived from an EMBL/GenBank/DDBJ whole genome shotgun (WGS) entry which is preliminary data.</text>
</comment>
<dbReference type="OrthoDB" id="1749473at2759"/>
<feature type="region of interest" description="Disordered" evidence="3">
    <location>
        <begin position="114"/>
        <end position="135"/>
    </location>
</feature>
<dbReference type="InParanoid" id="A0A1C7NQJ2"/>
<accession>A0A1C7NQJ2</accession>
<evidence type="ECO:0000313" key="5">
    <source>
        <dbReference type="EMBL" id="OBZ91372.1"/>
    </source>
</evidence>
<keyword evidence="1 2" id="KW-0694">RNA-binding</keyword>
<dbReference type="PROSITE" id="PS50102">
    <property type="entry name" value="RRM"/>
    <property type="match status" value="1"/>
</dbReference>
<feature type="domain" description="RRM" evidence="4">
    <location>
        <begin position="244"/>
        <end position="322"/>
    </location>
</feature>
<dbReference type="InterPro" id="IPR012677">
    <property type="entry name" value="Nucleotide-bd_a/b_plait_sf"/>
</dbReference>
<proteinExistence type="predicted"/>
<dbReference type="EMBL" id="LUGH01000013">
    <property type="protein sequence ID" value="OBZ91372.1"/>
    <property type="molecule type" value="Genomic_DNA"/>
</dbReference>
<feature type="region of interest" description="Disordered" evidence="3">
    <location>
        <begin position="193"/>
        <end position="221"/>
    </location>
</feature>
<evidence type="ECO:0000256" key="3">
    <source>
        <dbReference type="SAM" id="MobiDB-lite"/>
    </source>
</evidence>
<dbReference type="InterPro" id="IPR000504">
    <property type="entry name" value="RRM_dom"/>
</dbReference>
<dbReference type="InterPro" id="IPR035979">
    <property type="entry name" value="RBD_domain_sf"/>
</dbReference>
<keyword evidence="6" id="KW-1185">Reference proteome</keyword>
<dbReference type="SMART" id="SM00360">
    <property type="entry name" value="RRM"/>
    <property type="match status" value="1"/>
</dbReference>
<reference evidence="5 6" key="1">
    <citation type="submission" date="2016-03" db="EMBL/GenBank/DDBJ databases">
        <title>Choanephora cucurbitarum.</title>
        <authorList>
            <person name="Min B."/>
            <person name="Park H."/>
            <person name="Park J.-H."/>
            <person name="Shin H.-D."/>
            <person name="Choi I.-G."/>
        </authorList>
    </citation>
    <scope>NUCLEOTIDE SEQUENCE [LARGE SCALE GENOMIC DNA]</scope>
    <source>
        <strain evidence="5 6">KUS-F28377</strain>
    </source>
</reference>
<evidence type="ECO:0000256" key="1">
    <source>
        <dbReference type="ARBA" id="ARBA00022884"/>
    </source>
</evidence>
<evidence type="ECO:0000259" key="4">
    <source>
        <dbReference type="PROSITE" id="PS50102"/>
    </source>
</evidence>
<dbReference type="CDD" id="cd12383">
    <property type="entry name" value="RRM_RBM42"/>
    <property type="match status" value="1"/>
</dbReference>